<dbReference type="PANTHER" id="PTHR10668">
    <property type="entry name" value="PHYTOENE DEHYDROGENASE"/>
    <property type="match status" value="1"/>
</dbReference>
<dbReference type="Gene3D" id="3.50.50.60">
    <property type="entry name" value="FAD/NAD(P)-binding domain"/>
    <property type="match status" value="2"/>
</dbReference>
<proteinExistence type="predicted"/>
<dbReference type="PANTHER" id="PTHR10668:SF105">
    <property type="entry name" value="DEHYDROGENASE-RELATED"/>
    <property type="match status" value="1"/>
</dbReference>
<evidence type="ECO:0000259" key="4">
    <source>
        <dbReference type="Pfam" id="PF01593"/>
    </source>
</evidence>
<comment type="function">
    <text evidence="1">Probable oxidoreductase that may play a role as regulator of mitochondrial function.</text>
</comment>
<accession>A0A078MPA5</accession>
<reference evidence="5" key="1">
    <citation type="submission" date="2014-07" db="EMBL/GenBank/DDBJ databases">
        <authorList>
            <person name="Urmite Genomes Urmite Genomes"/>
        </authorList>
    </citation>
    <scope>NUCLEOTIDE SEQUENCE</scope>
    <source>
        <strain evidence="5">11W110_air</strain>
    </source>
</reference>
<dbReference type="GO" id="GO:0016491">
    <property type="term" value="F:oxidoreductase activity"/>
    <property type="evidence" value="ECO:0007669"/>
    <property type="project" value="InterPro"/>
</dbReference>
<organism evidence="5">
    <name type="scientific">Arthrobacter saudimassiliensis</name>
    <dbReference type="NCBI Taxonomy" id="1461584"/>
    <lineage>
        <taxon>Bacteria</taxon>
        <taxon>Bacillati</taxon>
        <taxon>Actinomycetota</taxon>
        <taxon>Actinomycetes</taxon>
        <taxon>Micrococcales</taxon>
        <taxon>Micrococcaceae</taxon>
        <taxon>Arthrobacter</taxon>
    </lineage>
</organism>
<dbReference type="SUPFAM" id="SSF51905">
    <property type="entry name" value="FAD/NAD(P)-binding domain"/>
    <property type="match status" value="1"/>
</dbReference>
<evidence type="ECO:0000313" key="5">
    <source>
        <dbReference type="EMBL" id="CEA07242.1"/>
    </source>
</evidence>
<dbReference type="Pfam" id="PF01593">
    <property type="entry name" value="Amino_oxidase"/>
    <property type="match status" value="1"/>
</dbReference>
<evidence type="ECO:0000256" key="3">
    <source>
        <dbReference type="ARBA" id="ARBA00040298"/>
    </source>
</evidence>
<dbReference type="AlphaFoldDB" id="A0A078MPA5"/>
<gene>
    <name evidence="5" type="ORF">BN1051_00554</name>
</gene>
<dbReference type="PATRIC" id="fig|1461584.3.peg.544"/>
<protein>
    <recommendedName>
        <fullName evidence="3">Pyridine nucleotide-disulfide oxidoreductase domain-containing protein 2</fullName>
    </recommendedName>
</protein>
<dbReference type="EMBL" id="LN483070">
    <property type="protein sequence ID" value="CEA07242.1"/>
    <property type="molecule type" value="Genomic_DNA"/>
</dbReference>
<dbReference type="InterPro" id="IPR002937">
    <property type="entry name" value="Amino_oxidase"/>
</dbReference>
<dbReference type="InterPro" id="IPR036188">
    <property type="entry name" value="FAD/NAD-bd_sf"/>
</dbReference>
<evidence type="ECO:0000256" key="1">
    <source>
        <dbReference type="ARBA" id="ARBA00037217"/>
    </source>
</evidence>
<comment type="subunit">
    <text evidence="2">Interacts with COX5B; this interaction may contribute to localize PYROXD2 to the inner face of the inner mitochondrial membrane.</text>
</comment>
<evidence type="ECO:0000256" key="2">
    <source>
        <dbReference type="ARBA" id="ARBA00038825"/>
    </source>
</evidence>
<feature type="domain" description="Amine oxidase" evidence="4">
    <location>
        <begin position="13"/>
        <end position="251"/>
    </location>
</feature>
<sequence length="483" mass="50721">MADVTVVGAGPNGLAAAVVMARAGLSVQVREAADTIGGGSRTKELIEPGHLHDVCSAVHPMALASPFFRDFELARRVRLIVPELSYANPLSGGRAALAWHSLERTAEGLGRDGAAYRALMEPLAEHSEAITDLLMGSLLQSPPSALRHPAAALRLGLAVLEQGSPAWNLRFRGEEAPALLTGVAAHPVGRLPSLSSAGAGTMLSLLAHTVGWPVPEGGSQAIIEAMADDVRAHGGDILTSSPVTSLDEVRGSRAVFLDTAPAGLLALASDRLPARYRRSLEQFRYGNGACKVDFILSEPVPWSHPDVARAGTVHLGGSRAETARAERQVADGFHPDVPYVLTSQPTAFDAGRAPQGRHILWAYCHVPAGSDIDMTATITRRIEDFAPGFRDTVIASRATTAAGLERYNANYVGGDFGAGAVSLLQMLRRPVVSPSPWRTPLDGVYLCSSSTPPGPGVHGMGGYHAAQISLQRDFGLPVPSLAA</sequence>
<dbReference type="PRINTS" id="PR00411">
    <property type="entry name" value="PNDRDTASEI"/>
</dbReference>
<name>A0A078MPA5_9MICC</name>